<comment type="caution">
    <text evidence="1">The sequence shown here is derived from an EMBL/GenBank/DDBJ whole genome shotgun (WGS) entry which is preliminary data.</text>
</comment>
<accession>A0A0W8FJ91</accession>
<name>A0A0W8FJ91_9ZZZZ</name>
<reference evidence="1" key="1">
    <citation type="journal article" date="2015" name="Proc. Natl. Acad. Sci. U.S.A.">
        <title>Networks of energetic and metabolic interactions define dynamics in microbial communities.</title>
        <authorList>
            <person name="Embree M."/>
            <person name="Liu J.K."/>
            <person name="Al-Bassam M.M."/>
            <person name="Zengler K."/>
        </authorList>
    </citation>
    <scope>NUCLEOTIDE SEQUENCE</scope>
</reference>
<dbReference type="EMBL" id="LNQE01001138">
    <property type="protein sequence ID" value="KUG20817.1"/>
    <property type="molecule type" value="Genomic_DNA"/>
</dbReference>
<dbReference type="PROSITE" id="PS51257">
    <property type="entry name" value="PROKAR_LIPOPROTEIN"/>
    <property type="match status" value="1"/>
</dbReference>
<proteinExistence type="predicted"/>
<protein>
    <submittedName>
        <fullName evidence="1">Uncharacterized protein</fullName>
    </submittedName>
</protein>
<sequence length="88" mass="9311">MDQKENSPCSPGTLSGCPGCLYPCPAADLFGHTAIREKNHSGRIASGAPLPVDAPALRLLPAGCDSKVKRRLFAGRYSGFLPRITETV</sequence>
<gene>
    <name evidence="1" type="ORF">ASZ90_009438</name>
</gene>
<organism evidence="1">
    <name type="scientific">hydrocarbon metagenome</name>
    <dbReference type="NCBI Taxonomy" id="938273"/>
    <lineage>
        <taxon>unclassified sequences</taxon>
        <taxon>metagenomes</taxon>
        <taxon>ecological metagenomes</taxon>
    </lineage>
</organism>
<evidence type="ECO:0000313" key="1">
    <source>
        <dbReference type="EMBL" id="KUG20817.1"/>
    </source>
</evidence>
<dbReference type="AlphaFoldDB" id="A0A0W8FJ91"/>